<dbReference type="Gene3D" id="2.180.10.10">
    <property type="entry name" value="RHS repeat-associated core"/>
    <property type="match status" value="1"/>
</dbReference>
<protein>
    <submittedName>
        <fullName evidence="4">RHS repeat-associated core domain-containing protein</fullName>
    </submittedName>
</protein>
<dbReference type="Proteomes" id="UP001300692">
    <property type="component" value="Unassembled WGS sequence"/>
</dbReference>
<organism evidence="4 5">
    <name type="scientific">Reichenbachiella ulvae</name>
    <dbReference type="NCBI Taxonomy" id="2980104"/>
    <lineage>
        <taxon>Bacteria</taxon>
        <taxon>Pseudomonadati</taxon>
        <taxon>Bacteroidota</taxon>
        <taxon>Cytophagia</taxon>
        <taxon>Cytophagales</taxon>
        <taxon>Reichenbachiellaceae</taxon>
        <taxon>Reichenbachiella</taxon>
    </lineage>
</organism>
<feature type="chain" id="PRO_5045957052" evidence="2">
    <location>
        <begin position="25"/>
        <end position="1160"/>
    </location>
</feature>
<evidence type="ECO:0000256" key="2">
    <source>
        <dbReference type="SAM" id="SignalP"/>
    </source>
</evidence>
<evidence type="ECO:0000313" key="5">
    <source>
        <dbReference type="Proteomes" id="UP001300692"/>
    </source>
</evidence>
<comment type="caution">
    <text evidence="4">The sequence shown here is derived from an EMBL/GenBank/DDBJ whole genome shotgun (WGS) entry which is preliminary data.</text>
</comment>
<dbReference type="PANTHER" id="PTHR32305:SF15">
    <property type="entry name" value="PROTEIN RHSA-RELATED"/>
    <property type="match status" value="1"/>
</dbReference>
<dbReference type="PANTHER" id="PTHR32305">
    <property type="match status" value="1"/>
</dbReference>
<name>A0ABT3CV65_9BACT</name>
<dbReference type="InterPro" id="IPR045619">
    <property type="entry name" value="DUF6443"/>
</dbReference>
<gene>
    <name evidence="4" type="ORF">N7U62_12370</name>
</gene>
<evidence type="ECO:0000313" key="4">
    <source>
        <dbReference type="EMBL" id="MCV9387466.1"/>
    </source>
</evidence>
<feature type="region of interest" description="Disordered" evidence="1">
    <location>
        <begin position="712"/>
        <end position="732"/>
    </location>
</feature>
<keyword evidence="2" id="KW-0732">Signal</keyword>
<dbReference type="Pfam" id="PF20041">
    <property type="entry name" value="DUF6443"/>
    <property type="match status" value="1"/>
</dbReference>
<keyword evidence="5" id="KW-1185">Reference proteome</keyword>
<evidence type="ECO:0000259" key="3">
    <source>
        <dbReference type="Pfam" id="PF20041"/>
    </source>
</evidence>
<feature type="domain" description="DUF6443" evidence="3">
    <location>
        <begin position="33"/>
        <end position="149"/>
    </location>
</feature>
<dbReference type="InterPro" id="IPR022385">
    <property type="entry name" value="Rhs_assc_core"/>
</dbReference>
<reference evidence="4 5" key="1">
    <citation type="submission" date="2022-10" db="EMBL/GenBank/DDBJ databases">
        <title>Comparative genomics and taxonomic characterization of three novel marine species of genus Reichenbachiella exhibiting antioxidant and polysaccharide degradation activities.</title>
        <authorList>
            <person name="Muhammad N."/>
            <person name="Lee Y.-J."/>
            <person name="Ko J."/>
            <person name="Kim S.-G."/>
        </authorList>
    </citation>
    <scope>NUCLEOTIDE SEQUENCE [LARGE SCALE GENOMIC DNA]</scope>
    <source>
        <strain evidence="4 5">ABR2-5</strain>
    </source>
</reference>
<feature type="signal peptide" evidence="2">
    <location>
        <begin position="1"/>
        <end position="24"/>
    </location>
</feature>
<dbReference type="InterPro" id="IPR050708">
    <property type="entry name" value="T6SS_VgrG/RHS"/>
</dbReference>
<sequence length="1160" mass="128743">MKKLAMKQPILILVLLMTGLQGWAQDENYVRSTQYRATNAGSAVVTEQYFDGLGRPTQTVAKSQSPTNKDIVSVVTYDDYGRQEKTYLPYTRTSAVGSDANWETNVDTFYDNMFGNNEGSHAFSQSVYEPSPLNRVIEQHGPGSAWSSRPVEMSYEIVGASEVKLWQLDPSGLPEQNGNYAAGSLYKNVTEDENNNEVVEYIDKQGRTVLKRVEDEQSNGSTADDWLDTYYVYDDFGNLRYVLPPNITRDGVTVNVADEDNQYYDEDILLDEQDPGGELFVSEAHSITLAPGFSFTATASKSFLAATGHPAIRYGKFKDLAFEYLYDERQRMIAKKVPGADWVYLVYDQWDRLVLTQDGNQRSTNEWNFTKYDQFNRPVMTGITTDTRSRDQIQKDLKSQSASARYVSRGGSIHEYNNVGYPSVSSNDVLTVTYYDSYPSFMSSYAFVALSGYPQSGEKNLALKGQVTASKTKVLDGSNTYLKSVIYYDDKYRPIQTFTENHLGGYDRVTNKYLFSGEVQKTKRYHKKTSGSAVKHIEEIYTYDHVGRLETTRTIIDGKSSTVAMSYNELGELTTKDLAGIQNVDYDYNIRGWLTKINNGTTSGTDKFGMTLKYQDATNPQYNGNIGEMSWRSLGGTNTTTQTYKYSYDHVNRIKTAVYSSSNTGLNGDFTVNGISYDANGNIKSLRRYMDGSEIDELTYSYETGSPNRLAKVTDAGSGTKSKGFDNGSSGTGTDYSYDANGNMISDANKGISSITYNYLNLPQTVVTPDGSVTYTYDAVGMKLQKVAVSGNNTTTTDYIGGVHYLDGALDFVQHAEGRYKYTTSQYEYNLTDHLGNVRVTVNESGTVVQADDYYPFGLTFNSYSSGTENLYKYNGKEEQKEIGLLDYGFRMFDPALGRFTTIDPWAGKYVDQGVYNYAFNNPVRFTDFMGLGPDDKTLQVTSTDDKDVITETTTTKTETTRTVKKGSKEYTKLLGKSKISGKNGIGDEIKVTETTTTTVTSTVEIEYDADGNVTSTSEYGSTTTESTTKATVMGQDGSDAGGFTESNTAASITFNPELSATQSAFVGEAQSYRAANGVSITNNNEYAQQIAKQQQLVDVLDNKYLPAAGALLFKYATKRSLYVGGALQVLQMSSQRGLKNLKSKGARNSCNNCTKQIRR</sequence>
<accession>A0ABT3CV65</accession>
<dbReference type="EMBL" id="JAOYOD010000001">
    <property type="protein sequence ID" value="MCV9387466.1"/>
    <property type="molecule type" value="Genomic_DNA"/>
</dbReference>
<feature type="compositionally biased region" description="Polar residues" evidence="1">
    <location>
        <begin position="717"/>
        <end position="732"/>
    </location>
</feature>
<dbReference type="RefSeq" id="WP_264138289.1">
    <property type="nucleotide sequence ID" value="NZ_JAOYOD010000001.1"/>
</dbReference>
<proteinExistence type="predicted"/>
<dbReference type="NCBIfam" id="TIGR03696">
    <property type="entry name" value="Rhs_assc_core"/>
    <property type="match status" value="1"/>
</dbReference>
<evidence type="ECO:0000256" key="1">
    <source>
        <dbReference type="SAM" id="MobiDB-lite"/>
    </source>
</evidence>